<evidence type="ECO:0000313" key="3">
    <source>
        <dbReference type="Proteomes" id="UP001596201"/>
    </source>
</evidence>
<dbReference type="EMBL" id="JBHSKX010000002">
    <property type="protein sequence ID" value="MFC5367978.1"/>
    <property type="molecule type" value="Genomic_DNA"/>
</dbReference>
<name>A0ABD5RDB4_9EURY</name>
<reference evidence="2 3" key="1">
    <citation type="journal article" date="2019" name="Int. J. Syst. Evol. Microbiol.">
        <title>The Global Catalogue of Microorganisms (GCM) 10K type strain sequencing project: providing services to taxonomists for standard genome sequencing and annotation.</title>
        <authorList>
            <consortium name="The Broad Institute Genomics Platform"/>
            <consortium name="The Broad Institute Genome Sequencing Center for Infectious Disease"/>
            <person name="Wu L."/>
            <person name="Ma J."/>
        </authorList>
    </citation>
    <scope>NUCLEOTIDE SEQUENCE [LARGE SCALE GENOMIC DNA]</scope>
    <source>
        <strain evidence="2 3">CGMCC 1.12237</strain>
    </source>
</reference>
<accession>A0ABD5RDB4</accession>
<sequence length="162" mass="18281">MPRGAEDAMREERYGFDDTRYVIADAVGKFVPQSLARRALAVTVETDKDRYRLGEPVELTVTIRNKLPVPISVATPGRRLWGWTVDGELEASDESRYEGDSPGTLTFRAGEEKVLRHEWSGRFKRVGDRTTWETPERGTYEVGAFVAVDPPRPEDSVLIRIG</sequence>
<feature type="domain" description="DUF7974" evidence="1">
    <location>
        <begin position="29"/>
        <end position="161"/>
    </location>
</feature>
<dbReference type="Proteomes" id="UP001596201">
    <property type="component" value="Unassembled WGS sequence"/>
</dbReference>
<dbReference type="RefSeq" id="WP_227230218.1">
    <property type="nucleotide sequence ID" value="NZ_JAJCVJ010000002.1"/>
</dbReference>
<protein>
    <recommendedName>
        <fullName evidence="1">DUF7974 domain-containing protein</fullName>
    </recommendedName>
</protein>
<evidence type="ECO:0000313" key="2">
    <source>
        <dbReference type="EMBL" id="MFC5367978.1"/>
    </source>
</evidence>
<evidence type="ECO:0000259" key="1">
    <source>
        <dbReference type="Pfam" id="PF25929"/>
    </source>
</evidence>
<keyword evidence="3" id="KW-1185">Reference proteome</keyword>
<proteinExistence type="predicted"/>
<organism evidence="2 3">
    <name type="scientific">Salinirubrum litoreum</name>
    <dbReference type="NCBI Taxonomy" id="1126234"/>
    <lineage>
        <taxon>Archaea</taxon>
        <taxon>Methanobacteriati</taxon>
        <taxon>Methanobacteriota</taxon>
        <taxon>Stenosarchaea group</taxon>
        <taxon>Halobacteria</taxon>
        <taxon>Halobacteriales</taxon>
        <taxon>Haloferacaceae</taxon>
        <taxon>Salinirubrum</taxon>
    </lineage>
</organism>
<comment type="caution">
    <text evidence="2">The sequence shown here is derived from an EMBL/GenBank/DDBJ whole genome shotgun (WGS) entry which is preliminary data.</text>
</comment>
<dbReference type="InterPro" id="IPR058280">
    <property type="entry name" value="DUF7974"/>
</dbReference>
<dbReference type="Pfam" id="PF25929">
    <property type="entry name" value="DUF7974"/>
    <property type="match status" value="1"/>
</dbReference>
<dbReference type="AlphaFoldDB" id="A0ABD5RDB4"/>
<gene>
    <name evidence="2" type="ORF">ACFPJ5_13660</name>
</gene>